<dbReference type="Proteomes" id="UP001159363">
    <property type="component" value="Chromosome 12"/>
</dbReference>
<evidence type="ECO:0000256" key="1">
    <source>
        <dbReference type="SAM" id="MobiDB-lite"/>
    </source>
</evidence>
<dbReference type="EMBL" id="JARBHB010000013">
    <property type="protein sequence ID" value="KAJ8870249.1"/>
    <property type="molecule type" value="Genomic_DNA"/>
</dbReference>
<evidence type="ECO:0000313" key="3">
    <source>
        <dbReference type="Proteomes" id="UP001159363"/>
    </source>
</evidence>
<name>A0ABQ9GCY7_9NEOP</name>
<comment type="caution">
    <text evidence="2">The sequence shown here is derived from an EMBL/GenBank/DDBJ whole genome shotgun (WGS) entry which is preliminary data.</text>
</comment>
<organism evidence="2 3">
    <name type="scientific">Dryococelus australis</name>
    <dbReference type="NCBI Taxonomy" id="614101"/>
    <lineage>
        <taxon>Eukaryota</taxon>
        <taxon>Metazoa</taxon>
        <taxon>Ecdysozoa</taxon>
        <taxon>Arthropoda</taxon>
        <taxon>Hexapoda</taxon>
        <taxon>Insecta</taxon>
        <taxon>Pterygota</taxon>
        <taxon>Neoptera</taxon>
        <taxon>Polyneoptera</taxon>
        <taxon>Phasmatodea</taxon>
        <taxon>Verophasmatodea</taxon>
        <taxon>Anareolatae</taxon>
        <taxon>Phasmatidae</taxon>
        <taxon>Eurycanthinae</taxon>
        <taxon>Dryococelus</taxon>
    </lineage>
</organism>
<accession>A0ABQ9GCY7</accession>
<evidence type="ECO:0000313" key="2">
    <source>
        <dbReference type="EMBL" id="KAJ8870249.1"/>
    </source>
</evidence>
<protein>
    <submittedName>
        <fullName evidence="2">Uncharacterized protein</fullName>
    </submittedName>
</protein>
<feature type="region of interest" description="Disordered" evidence="1">
    <location>
        <begin position="513"/>
        <end position="532"/>
    </location>
</feature>
<feature type="region of interest" description="Disordered" evidence="1">
    <location>
        <begin position="760"/>
        <end position="836"/>
    </location>
</feature>
<sequence>MSGGPVKINRENLGVQITKMMVEIELPKWMYGIVFRKIVEHRMDGHAPGILLNGEGLLQNNLVIETDWPNENNRIDVAVQTIPTWRKSEVPAEIYHKMEINIKLSRLKEPATLSAVLVIYSWIGDEFSKEWDVGILTRNRTGKFCDVGKGSQAGTNSLVLQLLCTEELSLVRLVRVMFYSLLTYSSLPKWIDSLRNDLLLFVRIGALVRGRILATKPVPSRSSRSRATSCGYNSSHPVWHALYECVQDIHRDSSPFLLQPFQELNNGFWPRLTSPRPAIQFVPKMFYRVEVGSLGGPVQSANIVVGILRLEFALSSRLTFLHTQTFYMAYLNTLLFAVVCLRQLPNKAEASSVTYLTLANSVPVERIMLSEETIHSKDFRTARLPPRIAGFCSRRGHSRIFVSANSAGRCRWSAGFLGDLPFVPPLHFGAASYSPRFTLIGSQDLGEGVGIRTQSILVTGFQVKLKEFGFLSAGRRVDDKAGLECSHASTKIRPYCTLRAAHEPVLRNKGVSSCESADYPAEPGGRGRGRVVSSARSGADVAAISTQLRAERAPRQRRSRRRRYSWPRDRWWGPFALHTGAMATRIARPPSLSDQQLVDRTPLALQGHNEHACTTFLSSLLLYTPQSPVGTNATYRPCIFPLPIVYSRFLRTSLEPKRVKRGSCGASSVGMQRRGKWEIPRENTSASGIARRNKRELARAHLDLQEEVIRHKLYDELGRKDGLVKEDLLVGTSHQGRRGVWCSESQFCERRATGCGFWRGSDSAPTSAVPARRGRPARLPPRRSGLNPRPGRSGFSHVGTVPDDAVDRRVYSGISRSPPPLHSGAAPYSPPSPSSALKTSLLRATPLLGEGAVARIDEGALRCLCQHQCELGAPALTLRDLFPPPSSGGAVWPDYFRTARTSTVPPRQRTRFSGQHIATLPENKHPPFLIALLCEMWVRLPLQPQVVPRKQATGRSRLVSKLLNKPCTAYRAEAPIWGEGGSGFESRFWELGVAPLKCGINARVTSCSEAVKRGVLAPLADCRALILHPFPLPALKYNNEHVGNGGIKLSLRFPRSLERGGGCREAQRGMEKTTRSRATRSHLSSVHVPPVRNVLRVLRAPSPTVGFTHRFHTLSFIHTKNTRFRDRCLALNFARTLPDDLHQRLPVAGSRQIFPNSRAALRRAVAPASLTRIFLRRRYICRNLQQGRGGL</sequence>
<gene>
    <name evidence="2" type="ORF">PR048_029270</name>
</gene>
<proteinExistence type="predicted"/>
<keyword evidence="3" id="KW-1185">Reference proteome</keyword>
<feature type="region of interest" description="Disordered" evidence="1">
    <location>
        <begin position="1060"/>
        <end position="1083"/>
    </location>
</feature>
<feature type="compositionally biased region" description="Basic and acidic residues" evidence="1">
    <location>
        <begin position="1060"/>
        <end position="1074"/>
    </location>
</feature>
<reference evidence="2 3" key="1">
    <citation type="submission" date="2023-02" db="EMBL/GenBank/DDBJ databases">
        <title>LHISI_Scaffold_Assembly.</title>
        <authorList>
            <person name="Stuart O.P."/>
            <person name="Cleave R."/>
            <person name="Magrath M.J.L."/>
            <person name="Mikheyev A.S."/>
        </authorList>
    </citation>
    <scope>NUCLEOTIDE SEQUENCE [LARGE SCALE GENOMIC DNA]</scope>
    <source>
        <strain evidence="2">Daus_M_001</strain>
        <tissue evidence="2">Leg muscle</tissue>
    </source>
</reference>